<keyword evidence="4" id="KW-1185">Reference proteome</keyword>
<dbReference type="Pfam" id="PF13462">
    <property type="entry name" value="Thioredoxin_4"/>
    <property type="match status" value="1"/>
</dbReference>
<reference evidence="3 4" key="1">
    <citation type="submission" date="2019-02" db="EMBL/GenBank/DDBJ databases">
        <title>Genomic Encyclopedia of Type Strains, Phase IV (KMG-IV): sequencing the most valuable type-strain genomes for metagenomic binning, comparative biology and taxonomic classification.</title>
        <authorList>
            <person name="Goeker M."/>
        </authorList>
    </citation>
    <scope>NUCLEOTIDE SEQUENCE [LARGE SCALE GENOMIC DNA]</scope>
    <source>
        <strain evidence="3 4">DSM 45622</strain>
    </source>
</reference>
<dbReference type="CDD" id="cd02972">
    <property type="entry name" value="DsbA_family"/>
    <property type="match status" value="1"/>
</dbReference>
<dbReference type="Gene3D" id="3.40.30.10">
    <property type="entry name" value="Glutaredoxin"/>
    <property type="match status" value="1"/>
</dbReference>
<dbReference type="AlphaFoldDB" id="A0A4V2F3E9"/>
<dbReference type="OrthoDB" id="4135024at2"/>
<dbReference type="InterPro" id="IPR012336">
    <property type="entry name" value="Thioredoxin-like_fold"/>
</dbReference>
<dbReference type="InterPro" id="IPR036249">
    <property type="entry name" value="Thioredoxin-like_sf"/>
</dbReference>
<proteinExistence type="predicted"/>
<feature type="domain" description="Thioredoxin-like fold" evidence="2">
    <location>
        <begin position="84"/>
        <end position="234"/>
    </location>
</feature>
<feature type="transmembrane region" description="Helical" evidence="1">
    <location>
        <begin position="33"/>
        <end position="53"/>
    </location>
</feature>
<dbReference type="SUPFAM" id="SSF52833">
    <property type="entry name" value="Thioredoxin-like"/>
    <property type="match status" value="1"/>
</dbReference>
<dbReference type="Proteomes" id="UP000293638">
    <property type="component" value="Unassembled WGS sequence"/>
</dbReference>
<dbReference type="GO" id="GO:0016853">
    <property type="term" value="F:isomerase activity"/>
    <property type="evidence" value="ECO:0007669"/>
    <property type="project" value="UniProtKB-KW"/>
</dbReference>
<accession>A0A4V2F3E9</accession>
<evidence type="ECO:0000259" key="2">
    <source>
        <dbReference type="Pfam" id="PF13462"/>
    </source>
</evidence>
<keyword evidence="1" id="KW-0472">Membrane</keyword>
<dbReference type="RefSeq" id="WP_130493998.1">
    <property type="nucleotide sequence ID" value="NZ_SGXD01000004.1"/>
</dbReference>
<comment type="caution">
    <text evidence="3">The sequence shown here is derived from an EMBL/GenBank/DDBJ whole genome shotgun (WGS) entry which is preliminary data.</text>
</comment>
<evidence type="ECO:0000313" key="4">
    <source>
        <dbReference type="Proteomes" id="UP000293638"/>
    </source>
</evidence>
<keyword evidence="1" id="KW-1133">Transmembrane helix</keyword>
<keyword evidence="1" id="KW-0812">Transmembrane</keyword>
<name>A0A4V2F3E9_9ACTN</name>
<dbReference type="EMBL" id="SGXD01000004">
    <property type="protein sequence ID" value="RZS82873.1"/>
    <property type="molecule type" value="Genomic_DNA"/>
</dbReference>
<evidence type="ECO:0000313" key="3">
    <source>
        <dbReference type="EMBL" id="RZS82873.1"/>
    </source>
</evidence>
<keyword evidence="3" id="KW-0413">Isomerase</keyword>
<protein>
    <submittedName>
        <fullName evidence="3">Protein-disulfide isomerase</fullName>
    </submittedName>
</protein>
<organism evidence="3 4">
    <name type="scientific">Motilibacter rhizosphaerae</name>
    <dbReference type="NCBI Taxonomy" id="598652"/>
    <lineage>
        <taxon>Bacteria</taxon>
        <taxon>Bacillati</taxon>
        <taxon>Actinomycetota</taxon>
        <taxon>Actinomycetes</taxon>
        <taxon>Motilibacterales</taxon>
        <taxon>Motilibacteraceae</taxon>
        <taxon>Motilibacter</taxon>
    </lineage>
</organism>
<evidence type="ECO:0000256" key="1">
    <source>
        <dbReference type="SAM" id="Phobius"/>
    </source>
</evidence>
<sequence>MSTRNADRRATARDKLAAERARQAAAQQRQRRLLLVAIPLVVVVIAVAVGIVATRGSGSSSASAPRPTGVAAVGAGFTTGTAGKPVIDLWEDFQCPICKQFEGSDSAKAMRQLAADGKAQLVIHPLSFLDDNLGNDSSKRAAAAFGCAIDAGKGLEYHDAVYAHQPEKEGAGYTDAQLLSFGTEAGITGPAYDTFQQCVKAGTYDGWAGQVQHTMEQHGITGTPTIQVAGKSQDLQTLSADSITRAVTAAAGS</sequence>
<gene>
    <name evidence="3" type="ORF">EV189_3270</name>
</gene>